<evidence type="ECO:0000313" key="2">
    <source>
        <dbReference type="EMBL" id="ORX75935.1"/>
    </source>
</evidence>
<feature type="domain" description="N-acetyltransferase" evidence="1">
    <location>
        <begin position="1"/>
        <end position="152"/>
    </location>
</feature>
<dbReference type="GO" id="GO:0016747">
    <property type="term" value="F:acyltransferase activity, transferring groups other than amino-acyl groups"/>
    <property type="evidence" value="ECO:0007669"/>
    <property type="project" value="InterPro"/>
</dbReference>
<dbReference type="InterPro" id="IPR000182">
    <property type="entry name" value="GNAT_dom"/>
</dbReference>
<name>A0A1Y1WRC3_9FUNG</name>
<dbReference type="CDD" id="cd04301">
    <property type="entry name" value="NAT_SF"/>
    <property type="match status" value="1"/>
</dbReference>
<gene>
    <name evidence="2" type="ORF">BCR32DRAFT_249149</name>
</gene>
<evidence type="ECO:0000313" key="3">
    <source>
        <dbReference type="Proteomes" id="UP000193944"/>
    </source>
</evidence>
<dbReference type="AlphaFoldDB" id="A0A1Y1WRC3"/>
<comment type="caution">
    <text evidence="2">The sequence shown here is derived from an EMBL/GenBank/DDBJ whole genome shotgun (WGS) entry which is preliminary data.</text>
</comment>
<accession>A0A1Y1WRC3</accession>
<dbReference type="InterPro" id="IPR016181">
    <property type="entry name" value="Acyl_CoA_acyltransferase"/>
</dbReference>
<dbReference type="OrthoDB" id="41532at2759"/>
<keyword evidence="2" id="KW-0012">Acyltransferase</keyword>
<dbReference type="Gene3D" id="3.40.630.30">
    <property type="match status" value="1"/>
</dbReference>
<reference evidence="2 3" key="1">
    <citation type="submission" date="2016-08" db="EMBL/GenBank/DDBJ databases">
        <title>A Parts List for Fungal Cellulosomes Revealed by Comparative Genomics.</title>
        <authorList>
            <consortium name="DOE Joint Genome Institute"/>
            <person name="Haitjema C.H."/>
            <person name="Gilmore S.P."/>
            <person name="Henske J.K."/>
            <person name="Solomon K.V."/>
            <person name="De Groot R."/>
            <person name="Kuo A."/>
            <person name="Mondo S.J."/>
            <person name="Salamov A.A."/>
            <person name="Labutti K."/>
            <person name="Zhao Z."/>
            <person name="Chiniquy J."/>
            <person name="Barry K."/>
            <person name="Brewer H.M."/>
            <person name="Purvine S.O."/>
            <person name="Wright A.T."/>
            <person name="Boxma B."/>
            <person name="Van Alen T."/>
            <person name="Hackstein J.H."/>
            <person name="Baker S.E."/>
            <person name="Grigoriev I.V."/>
            <person name="O'Malley M.A."/>
        </authorList>
    </citation>
    <scope>NUCLEOTIDE SEQUENCE [LARGE SCALE GENOMIC DNA]</scope>
    <source>
        <strain evidence="2 3">S4</strain>
    </source>
</reference>
<sequence>MKVIQYDSKYKKDFIDFNKAWILKYFGTLEEEDYEIFGQIEEIIEHGAMIFFAIENDIALATCMVKPIDNNNTWEICKLASNEYKNHKGCGTAVFETAMNYAIEHGAKRIFLVTNSILKPAIHIYEKYGFTEYIPKECGYSRVDVAYEKFIE</sequence>
<evidence type="ECO:0000259" key="1">
    <source>
        <dbReference type="PROSITE" id="PS51186"/>
    </source>
</evidence>
<keyword evidence="2" id="KW-0808">Transferase</keyword>
<proteinExistence type="predicted"/>
<reference evidence="2 3" key="2">
    <citation type="submission" date="2016-08" db="EMBL/GenBank/DDBJ databases">
        <title>Pervasive Adenine N6-methylation of Active Genes in Fungi.</title>
        <authorList>
            <consortium name="DOE Joint Genome Institute"/>
            <person name="Mondo S.J."/>
            <person name="Dannebaum R.O."/>
            <person name="Kuo R.C."/>
            <person name="Labutti K."/>
            <person name="Haridas S."/>
            <person name="Kuo A."/>
            <person name="Salamov A."/>
            <person name="Ahrendt S.R."/>
            <person name="Lipzen A."/>
            <person name="Sullivan W."/>
            <person name="Andreopoulos W.B."/>
            <person name="Clum A."/>
            <person name="Lindquist E."/>
            <person name="Daum C."/>
            <person name="Ramamoorthy G.K."/>
            <person name="Gryganskyi A."/>
            <person name="Culley D."/>
            <person name="Magnuson J.K."/>
            <person name="James T.Y."/>
            <person name="O'Malley M.A."/>
            <person name="Stajich J.E."/>
            <person name="Spatafora J.W."/>
            <person name="Visel A."/>
            <person name="Grigoriev I.V."/>
        </authorList>
    </citation>
    <scope>NUCLEOTIDE SEQUENCE [LARGE SCALE GENOMIC DNA]</scope>
    <source>
        <strain evidence="2 3">S4</strain>
    </source>
</reference>
<keyword evidence="3" id="KW-1185">Reference proteome</keyword>
<protein>
    <submittedName>
        <fullName evidence="2">Acyl-CoA N-acyltransferase</fullName>
    </submittedName>
</protein>
<dbReference type="SUPFAM" id="SSF55729">
    <property type="entry name" value="Acyl-CoA N-acyltransferases (Nat)"/>
    <property type="match status" value="1"/>
</dbReference>
<dbReference type="Pfam" id="PF00583">
    <property type="entry name" value="Acetyltransf_1"/>
    <property type="match status" value="1"/>
</dbReference>
<organism evidence="2 3">
    <name type="scientific">Anaeromyces robustus</name>
    <dbReference type="NCBI Taxonomy" id="1754192"/>
    <lineage>
        <taxon>Eukaryota</taxon>
        <taxon>Fungi</taxon>
        <taxon>Fungi incertae sedis</taxon>
        <taxon>Chytridiomycota</taxon>
        <taxon>Chytridiomycota incertae sedis</taxon>
        <taxon>Neocallimastigomycetes</taxon>
        <taxon>Neocallimastigales</taxon>
        <taxon>Neocallimastigaceae</taxon>
        <taxon>Anaeromyces</taxon>
    </lineage>
</organism>
<dbReference type="Proteomes" id="UP000193944">
    <property type="component" value="Unassembled WGS sequence"/>
</dbReference>
<dbReference type="EMBL" id="MCFG01000328">
    <property type="protein sequence ID" value="ORX75935.1"/>
    <property type="molecule type" value="Genomic_DNA"/>
</dbReference>
<dbReference type="PROSITE" id="PS51186">
    <property type="entry name" value="GNAT"/>
    <property type="match status" value="1"/>
</dbReference>